<evidence type="ECO:0000256" key="1">
    <source>
        <dbReference type="ARBA" id="ARBA00022801"/>
    </source>
</evidence>
<evidence type="ECO:0000313" key="3">
    <source>
        <dbReference type="EMBL" id="PQA56811.1"/>
    </source>
</evidence>
<organism evidence="3 4">
    <name type="scientific">Siphonobacter curvatus</name>
    <dbReference type="NCBI Taxonomy" id="2094562"/>
    <lineage>
        <taxon>Bacteria</taxon>
        <taxon>Pseudomonadati</taxon>
        <taxon>Bacteroidota</taxon>
        <taxon>Cytophagia</taxon>
        <taxon>Cytophagales</taxon>
        <taxon>Cytophagaceae</taxon>
        <taxon>Siphonobacter</taxon>
    </lineage>
</organism>
<dbReference type="GO" id="GO:0016787">
    <property type="term" value="F:hydrolase activity"/>
    <property type="evidence" value="ECO:0007669"/>
    <property type="project" value="UniProtKB-KW"/>
</dbReference>
<dbReference type="GO" id="GO:0005975">
    <property type="term" value="P:carbohydrate metabolic process"/>
    <property type="evidence" value="ECO:0007669"/>
    <property type="project" value="InterPro"/>
</dbReference>
<protein>
    <submittedName>
        <fullName evidence="3">Glycosyl hydrolase family 88</fullName>
    </submittedName>
</protein>
<dbReference type="EMBL" id="PTRA01000002">
    <property type="protein sequence ID" value="PQA56811.1"/>
    <property type="molecule type" value="Genomic_DNA"/>
</dbReference>
<dbReference type="Proteomes" id="UP000239590">
    <property type="component" value="Unassembled WGS sequence"/>
</dbReference>
<dbReference type="SUPFAM" id="SSF48208">
    <property type="entry name" value="Six-hairpin glycosidases"/>
    <property type="match status" value="1"/>
</dbReference>
<name>A0A2S7IJN2_9BACT</name>
<dbReference type="AlphaFoldDB" id="A0A2S7IJN2"/>
<gene>
    <name evidence="3" type="ORF">C5O19_15835</name>
</gene>
<sequence>MPAFIRNLGIGLFTFAATAGLNAQTAQTSTPLDWAVRMADSDMQRNPKGWMLDFSKEPRWNYCHGLVCTSLEKLWKRQGNPKYYAYIKAYADDMIQPNGTIKTYSLESYNIDWVNPGKFVFALYEKTGDEKYKKALTMLRDQMRTHPRTSEGGFWHKKRYPSQMWLDGLYMATPFLAQYANTFQEPELFDEVARQITLIDQHNKQPGTNLYVHGWDESRTQAWADSLTGRSPHVWGRGMGWYAMTLVDVLDYFPQNHPKRTDILRITKNLAETLQRYQDPATGLWYQVMDAGPKAGNYLESSASTMLAYFLVKAGRQSYASTASLEAGKKAYRGILTHQIRTETDGTLAITDACAGAGLGGTPYRSGTFAYYVQEAKRDNDPKSVGPFILLALEMDQLKSSR</sequence>
<evidence type="ECO:0000256" key="2">
    <source>
        <dbReference type="SAM" id="SignalP"/>
    </source>
</evidence>
<dbReference type="Pfam" id="PF07470">
    <property type="entry name" value="Glyco_hydro_88"/>
    <property type="match status" value="1"/>
</dbReference>
<accession>A0A2S7IJN2</accession>
<keyword evidence="2" id="KW-0732">Signal</keyword>
<feature type="signal peptide" evidence="2">
    <location>
        <begin position="1"/>
        <end position="19"/>
    </location>
</feature>
<dbReference type="PANTHER" id="PTHR33886">
    <property type="entry name" value="UNSATURATED RHAMNOGALACTURONAN HYDROLASE (EUROFUNG)"/>
    <property type="match status" value="1"/>
</dbReference>
<dbReference type="InterPro" id="IPR012341">
    <property type="entry name" value="6hp_glycosidase-like_sf"/>
</dbReference>
<dbReference type="InterPro" id="IPR008928">
    <property type="entry name" value="6-hairpin_glycosidase_sf"/>
</dbReference>
<keyword evidence="4" id="KW-1185">Reference proteome</keyword>
<dbReference type="InterPro" id="IPR052043">
    <property type="entry name" value="PolySaccharide_Degr_Enz"/>
</dbReference>
<evidence type="ECO:0000313" key="4">
    <source>
        <dbReference type="Proteomes" id="UP000239590"/>
    </source>
</evidence>
<comment type="caution">
    <text evidence="3">The sequence shown here is derived from an EMBL/GenBank/DDBJ whole genome shotgun (WGS) entry which is preliminary data.</text>
</comment>
<dbReference type="InterPro" id="IPR010905">
    <property type="entry name" value="Glyco_hydro_88"/>
</dbReference>
<dbReference type="PANTHER" id="PTHR33886:SF8">
    <property type="entry name" value="UNSATURATED RHAMNOGALACTURONAN HYDROLASE (EUROFUNG)"/>
    <property type="match status" value="1"/>
</dbReference>
<keyword evidence="1 3" id="KW-0378">Hydrolase</keyword>
<feature type="chain" id="PRO_5015553405" evidence="2">
    <location>
        <begin position="20"/>
        <end position="402"/>
    </location>
</feature>
<proteinExistence type="predicted"/>
<reference evidence="4" key="1">
    <citation type="submission" date="2018-02" db="EMBL/GenBank/DDBJ databases">
        <title>Genome sequencing of Solimonas sp. HR-BB.</title>
        <authorList>
            <person name="Lee Y."/>
            <person name="Jeon C.O."/>
        </authorList>
    </citation>
    <scope>NUCLEOTIDE SEQUENCE [LARGE SCALE GENOMIC DNA]</scope>
    <source>
        <strain evidence="4">HR-U</strain>
    </source>
</reference>
<dbReference type="OrthoDB" id="6381507at2"/>
<dbReference type="Gene3D" id="1.50.10.10">
    <property type="match status" value="1"/>
</dbReference>